<evidence type="ECO:0000256" key="7">
    <source>
        <dbReference type="ARBA" id="ARBA00019373"/>
    </source>
</evidence>
<dbReference type="PROSITE" id="PS01315">
    <property type="entry name" value="CDS"/>
    <property type="match status" value="1"/>
</dbReference>
<dbReference type="GO" id="GO:0005886">
    <property type="term" value="C:plasma membrane"/>
    <property type="evidence" value="ECO:0007669"/>
    <property type="project" value="UniProtKB-SubCell"/>
</dbReference>
<organism evidence="20 21">
    <name type="scientific">Acetanaerobacterium elongatum</name>
    <dbReference type="NCBI Taxonomy" id="258515"/>
    <lineage>
        <taxon>Bacteria</taxon>
        <taxon>Bacillati</taxon>
        <taxon>Bacillota</taxon>
        <taxon>Clostridia</taxon>
        <taxon>Eubacteriales</taxon>
        <taxon>Oscillospiraceae</taxon>
        <taxon>Acetanaerobacterium</taxon>
    </lineage>
</organism>
<accession>A0A1H0BGS9</accession>
<evidence type="ECO:0000256" key="19">
    <source>
        <dbReference type="SAM" id="Phobius"/>
    </source>
</evidence>
<keyword evidence="8" id="KW-1003">Cell membrane</keyword>
<evidence type="ECO:0000256" key="9">
    <source>
        <dbReference type="ARBA" id="ARBA00022516"/>
    </source>
</evidence>
<sequence length="277" mass="30585">MKQRLTTAAIALIVLFVAMLFFETPVFNLFIGIVSALAVYELLYQTQYVTSKLVLVVSVAFALFFPMLYLKPFKHYLIAMAAFYLVFLGAMFLMRHEKYMLPSICTAFLVTLLVPVVFSVSIILRDRLYPDGIFYYVLALGGGWFADSGGYFIGSLFGKHKMAPKISPKKTVEGAVGGIVATILGYLLIGLLYTLYRSFMGEAIHVSYIMLALAAPVCAVAGILGDLFASVIKRQTGIKDYGNILPGHGGIMDRFDSVLFVSPVLYVFISFASFVTR</sequence>
<evidence type="ECO:0000256" key="12">
    <source>
        <dbReference type="ARBA" id="ARBA00022695"/>
    </source>
</evidence>
<comment type="catalytic activity">
    <reaction evidence="1 18">
        <text>a 1,2-diacyl-sn-glycero-3-phosphate + CTP + H(+) = a CDP-1,2-diacyl-sn-glycerol + diphosphate</text>
        <dbReference type="Rhea" id="RHEA:16229"/>
        <dbReference type="ChEBI" id="CHEBI:15378"/>
        <dbReference type="ChEBI" id="CHEBI:33019"/>
        <dbReference type="ChEBI" id="CHEBI:37563"/>
        <dbReference type="ChEBI" id="CHEBI:58332"/>
        <dbReference type="ChEBI" id="CHEBI:58608"/>
        <dbReference type="EC" id="2.7.7.41"/>
    </reaction>
</comment>
<evidence type="ECO:0000256" key="18">
    <source>
        <dbReference type="RuleBase" id="RU003938"/>
    </source>
</evidence>
<name>A0A1H0BGS9_9FIRM</name>
<dbReference type="PANTHER" id="PTHR46382">
    <property type="entry name" value="PHOSPHATIDATE CYTIDYLYLTRANSFERASE"/>
    <property type="match status" value="1"/>
</dbReference>
<feature type="transmembrane region" description="Helical" evidence="19">
    <location>
        <begin position="175"/>
        <end position="196"/>
    </location>
</feature>
<evidence type="ECO:0000256" key="4">
    <source>
        <dbReference type="ARBA" id="ARBA00005189"/>
    </source>
</evidence>
<comment type="pathway">
    <text evidence="4">Lipid metabolism.</text>
</comment>
<evidence type="ECO:0000256" key="5">
    <source>
        <dbReference type="ARBA" id="ARBA00010185"/>
    </source>
</evidence>
<evidence type="ECO:0000256" key="6">
    <source>
        <dbReference type="ARBA" id="ARBA00012487"/>
    </source>
</evidence>
<proteinExistence type="inferred from homology"/>
<keyword evidence="13 19" id="KW-1133">Transmembrane helix</keyword>
<comment type="subcellular location">
    <subcellularLocation>
        <location evidence="2">Cell membrane</location>
        <topology evidence="2">Multi-pass membrane protein</topology>
    </subcellularLocation>
</comment>
<evidence type="ECO:0000256" key="14">
    <source>
        <dbReference type="ARBA" id="ARBA00023098"/>
    </source>
</evidence>
<feature type="transmembrane region" description="Helical" evidence="19">
    <location>
        <begin position="133"/>
        <end position="154"/>
    </location>
</feature>
<gene>
    <name evidence="20" type="ORF">SAMN05192585_11968</name>
</gene>
<dbReference type="Pfam" id="PF01148">
    <property type="entry name" value="CTP_transf_1"/>
    <property type="match status" value="1"/>
</dbReference>
<comment type="pathway">
    <text evidence="3 18">Phospholipid metabolism; CDP-diacylglycerol biosynthesis; CDP-diacylglycerol from sn-glycerol 3-phosphate: step 3/3.</text>
</comment>
<dbReference type="GO" id="GO:0016024">
    <property type="term" value="P:CDP-diacylglycerol biosynthetic process"/>
    <property type="evidence" value="ECO:0007669"/>
    <property type="project" value="UniProtKB-UniPathway"/>
</dbReference>
<protein>
    <recommendedName>
        <fullName evidence="7 18">Phosphatidate cytidylyltransferase</fullName>
        <ecNumber evidence="6 18">2.7.7.41</ecNumber>
    </recommendedName>
</protein>
<keyword evidence="12 18" id="KW-0548">Nucleotidyltransferase</keyword>
<keyword evidence="17" id="KW-1208">Phospholipid metabolism</keyword>
<keyword evidence="15 19" id="KW-0472">Membrane</keyword>
<feature type="transmembrane region" description="Helical" evidence="19">
    <location>
        <begin position="258"/>
        <end position="276"/>
    </location>
</feature>
<dbReference type="InterPro" id="IPR000374">
    <property type="entry name" value="PC_trans"/>
</dbReference>
<dbReference type="RefSeq" id="WP_092640589.1">
    <property type="nucleotide sequence ID" value="NZ_FNID01000019.1"/>
</dbReference>
<reference evidence="20 21" key="1">
    <citation type="submission" date="2016-10" db="EMBL/GenBank/DDBJ databases">
        <authorList>
            <person name="de Groot N.N."/>
        </authorList>
    </citation>
    <scope>NUCLEOTIDE SEQUENCE [LARGE SCALE GENOMIC DNA]</scope>
    <source>
        <strain evidence="20 21">CGMCC 1.5012</strain>
    </source>
</reference>
<feature type="transmembrane region" description="Helical" evidence="19">
    <location>
        <begin position="208"/>
        <end position="229"/>
    </location>
</feature>
<evidence type="ECO:0000256" key="3">
    <source>
        <dbReference type="ARBA" id="ARBA00005119"/>
    </source>
</evidence>
<evidence type="ECO:0000256" key="11">
    <source>
        <dbReference type="ARBA" id="ARBA00022692"/>
    </source>
</evidence>
<comment type="similarity">
    <text evidence="5 18">Belongs to the CDS family.</text>
</comment>
<dbReference type="AlphaFoldDB" id="A0A1H0BGS9"/>
<feature type="transmembrane region" description="Helical" evidence="19">
    <location>
        <begin position="76"/>
        <end position="94"/>
    </location>
</feature>
<evidence type="ECO:0000313" key="21">
    <source>
        <dbReference type="Proteomes" id="UP000199182"/>
    </source>
</evidence>
<evidence type="ECO:0000256" key="13">
    <source>
        <dbReference type="ARBA" id="ARBA00022989"/>
    </source>
</evidence>
<evidence type="ECO:0000256" key="15">
    <source>
        <dbReference type="ARBA" id="ARBA00023136"/>
    </source>
</evidence>
<keyword evidence="10 18" id="KW-0808">Transferase</keyword>
<dbReference type="PANTHER" id="PTHR46382:SF1">
    <property type="entry name" value="PHOSPHATIDATE CYTIDYLYLTRANSFERASE"/>
    <property type="match status" value="1"/>
</dbReference>
<dbReference type="EC" id="2.7.7.41" evidence="6 18"/>
<evidence type="ECO:0000256" key="16">
    <source>
        <dbReference type="ARBA" id="ARBA00023209"/>
    </source>
</evidence>
<keyword evidence="16" id="KW-0594">Phospholipid biosynthesis</keyword>
<keyword evidence="14" id="KW-0443">Lipid metabolism</keyword>
<evidence type="ECO:0000256" key="8">
    <source>
        <dbReference type="ARBA" id="ARBA00022475"/>
    </source>
</evidence>
<evidence type="ECO:0000256" key="10">
    <source>
        <dbReference type="ARBA" id="ARBA00022679"/>
    </source>
</evidence>
<keyword evidence="21" id="KW-1185">Reference proteome</keyword>
<dbReference type="EMBL" id="FNID01000019">
    <property type="protein sequence ID" value="SDN44846.1"/>
    <property type="molecule type" value="Genomic_DNA"/>
</dbReference>
<feature type="transmembrane region" description="Helical" evidence="19">
    <location>
        <begin position="101"/>
        <end position="121"/>
    </location>
</feature>
<feature type="transmembrane region" description="Helical" evidence="19">
    <location>
        <begin position="53"/>
        <end position="70"/>
    </location>
</feature>
<dbReference type="UniPathway" id="UPA00557">
    <property type="reaction ID" value="UER00614"/>
</dbReference>
<dbReference type="STRING" id="258515.SAMN05192585_11968"/>
<dbReference type="Proteomes" id="UP000199182">
    <property type="component" value="Unassembled WGS sequence"/>
</dbReference>
<keyword evidence="11 18" id="KW-0812">Transmembrane</keyword>
<dbReference type="OrthoDB" id="9799199at2"/>
<keyword evidence="9" id="KW-0444">Lipid biosynthesis</keyword>
<evidence type="ECO:0000256" key="2">
    <source>
        <dbReference type="ARBA" id="ARBA00004651"/>
    </source>
</evidence>
<dbReference type="GO" id="GO:0004605">
    <property type="term" value="F:phosphatidate cytidylyltransferase activity"/>
    <property type="evidence" value="ECO:0007669"/>
    <property type="project" value="UniProtKB-EC"/>
</dbReference>
<evidence type="ECO:0000256" key="17">
    <source>
        <dbReference type="ARBA" id="ARBA00023264"/>
    </source>
</evidence>
<evidence type="ECO:0000256" key="1">
    <source>
        <dbReference type="ARBA" id="ARBA00001698"/>
    </source>
</evidence>
<evidence type="ECO:0000313" key="20">
    <source>
        <dbReference type="EMBL" id="SDN44846.1"/>
    </source>
</evidence>